<organism evidence="4 5">
    <name type="scientific">Actinopolymorpha singaporensis</name>
    <dbReference type="NCBI Taxonomy" id="117157"/>
    <lineage>
        <taxon>Bacteria</taxon>
        <taxon>Bacillati</taxon>
        <taxon>Actinomycetota</taxon>
        <taxon>Actinomycetes</taxon>
        <taxon>Propionibacteriales</taxon>
        <taxon>Actinopolymorphaceae</taxon>
        <taxon>Actinopolymorpha</taxon>
    </lineage>
</organism>
<gene>
    <name evidence="4" type="ORF">SAMN04489717_1465</name>
</gene>
<dbReference type="EMBL" id="LT629732">
    <property type="protein sequence ID" value="SDS05498.1"/>
    <property type="molecule type" value="Genomic_DNA"/>
</dbReference>
<dbReference type="SUPFAM" id="SSF55961">
    <property type="entry name" value="Bet v1-like"/>
    <property type="match status" value="1"/>
</dbReference>
<reference evidence="4 5" key="1">
    <citation type="submission" date="2016-10" db="EMBL/GenBank/DDBJ databases">
        <authorList>
            <person name="de Groot N.N."/>
        </authorList>
    </citation>
    <scope>NUCLEOTIDE SEQUENCE [LARGE SCALE GENOMIC DNA]</scope>
    <source>
        <strain evidence="4 5">DSM 22024</strain>
    </source>
</reference>
<feature type="domain" description="Activator of Hsp90 ATPase homologue 1/2-like C-terminal" evidence="3">
    <location>
        <begin position="23"/>
        <end position="142"/>
    </location>
</feature>
<dbReference type="Proteomes" id="UP000198983">
    <property type="component" value="Chromosome I"/>
</dbReference>
<evidence type="ECO:0000313" key="4">
    <source>
        <dbReference type="EMBL" id="SDS05498.1"/>
    </source>
</evidence>
<dbReference type="AlphaFoldDB" id="A0A1H1P2M2"/>
<sequence length="270" mass="29061">MSDDDTPDPSARLTRNEIEVPGSPEEVWAAIATGPGHAAWVFPADIEPQEGGAMVIHRRPYGEDADATVTAWTPPQRFEYEEPIGPDAKPLTNEFLVQARGGGHCVVRVVCGFRHDGEDWEELVEGAGDGWRMSLVVLRAYLTHFGGQPVAHLDASVSLGRPAAERDRASAVLFEALGLTGLAPGDSFRTPAGVPDLAGTIEHRSPGYVLVRAVEPGPALYAISCFPMADGAPLSANLLGRLYRTPGDVARREQAIWRAWLADLSSTFEQ</sequence>
<dbReference type="Gene3D" id="3.30.530.20">
    <property type="match status" value="1"/>
</dbReference>
<dbReference type="InterPro" id="IPR013538">
    <property type="entry name" value="ASHA1/2-like_C"/>
</dbReference>
<name>A0A1H1P2M2_9ACTN</name>
<evidence type="ECO:0000313" key="5">
    <source>
        <dbReference type="Proteomes" id="UP000198983"/>
    </source>
</evidence>
<keyword evidence="5" id="KW-1185">Reference proteome</keyword>
<evidence type="ECO:0000259" key="3">
    <source>
        <dbReference type="Pfam" id="PF08327"/>
    </source>
</evidence>
<dbReference type="CDD" id="cd07814">
    <property type="entry name" value="SRPBCC_CalC_Aha1-like"/>
    <property type="match status" value="1"/>
</dbReference>
<dbReference type="OrthoDB" id="8417725at2"/>
<protein>
    <submittedName>
        <fullName evidence="4">Uncharacterized conserved protein YndB, AHSA1/START domain</fullName>
    </submittedName>
</protein>
<feature type="region of interest" description="Disordered" evidence="2">
    <location>
        <begin position="1"/>
        <end position="22"/>
    </location>
</feature>
<evidence type="ECO:0000256" key="1">
    <source>
        <dbReference type="ARBA" id="ARBA00006817"/>
    </source>
</evidence>
<dbReference type="RefSeq" id="WP_092651779.1">
    <property type="nucleotide sequence ID" value="NZ_LT629732.1"/>
</dbReference>
<dbReference type="Pfam" id="PF08327">
    <property type="entry name" value="AHSA1"/>
    <property type="match status" value="1"/>
</dbReference>
<dbReference type="InterPro" id="IPR023393">
    <property type="entry name" value="START-like_dom_sf"/>
</dbReference>
<dbReference type="STRING" id="117157.SAMN04489717_1465"/>
<comment type="similarity">
    <text evidence="1">Belongs to the AHA1 family.</text>
</comment>
<proteinExistence type="inferred from homology"/>
<accession>A0A1H1P2M2</accession>
<evidence type="ECO:0000256" key="2">
    <source>
        <dbReference type="SAM" id="MobiDB-lite"/>
    </source>
</evidence>